<gene>
    <name evidence="2" type="ORF">V5J35_003889</name>
</gene>
<dbReference type="EMBL" id="JBEWTB010000002">
    <property type="protein sequence ID" value="MET4758697.1"/>
    <property type="molecule type" value="Genomic_DNA"/>
</dbReference>
<proteinExistence type="predicted"/>
<dbReference type="RefSeq" id="WP_354008755.1">
    <property type="nucleotide sequence ID" value="NZ_JBEWTA010000001.1"/>
</dbReference>
<evidence type="ECO:0008006" key="4">
    <source>
        <dbReference type="Google" id="ProtNLM"/>
    </source>
</evidence>
<name>A0ABV2SLQ2_9GAMM</name>
<accession>A0ABV2SLQ2</accession>
<evidence type="ECO:0000256" key="1">
    <source>
        <dbReference type="SAM" id="MobiDB-lite"/>
    </source>
</evidence>
<keyword evidence="3" id="KW-1185">Reference proteome</keyword>
<feature type="compositionally biased region" description="Low complexity" evidence="1">
    <location>
        <begin position="12"/>
        <end position="33"/>
    </location>
</feature>
<organism evidence="2 3">
    <name type="scientific">Endozoicomonas lisbonensis</name>
    <dbReference type="NCBI Taxonomy" id="3120522"/>
    <lineage>
        <taxon>Bacteria</taxon>
        <taxon>Pseudomonadati</taxon>
        <taxon>Pseudomonadota</taxon>
        <taxon>Gammaproteobacteria</taxon>
        <taxon>Oceanospirillales</taxon>
        <taxon>Endozoicomonadaceae</taxon>
        <taxon>Endozoicomonas</taxon>
    </lineage>
</organism>
<reference evidence="2 3" key="1">
    <citation type="submission" date="2024-06" db="EMBL/GenBank/DDBJ databases">
        <title>Genomic Encyclopedia of Type Strains, Phase V (KMG-V): Genome sequencing to study the core and pangenomes of soil and plant-associated prokaryotes.</title>
        <authorList>
            <person name="Whitman W."/>
        </authorList>
    </citation>
    <scope>NUCLEOTIDE SEQUENCE [LARGE SCALE GENOMIC DNA]</scope>
    <source>
        <strain evidence="2 3">NE40</strain>
    </source>
</reference>
<dbReference type="Proteomes" id="UP001549366">
    <property type="component" value="Unassembled WGS sequence"/>
</dbReference>
<comment type="caution">
    <text evidence="2">The sequence shown here is derived from an EMBL/GenBank/DDBJ whole genome shotgun (WGS) entry which is preliminary data.</text>
</comment>
<protein>
    <recommendedName>
        <fullName evidence="4">DUF4105 domain-containing protein</fullName>
    </recommendedName>
</protein>
<sequence>MKTEPKTPLQIQQQSSPESTPRSSRSQQTKTTSWRGFRTELRELGKRFLQYLKHPFQTRSIHSYQVTKAESVTPQVNQKEIDFNSLFEQTCAAVLRQEPHSLSRKQSQNIASAFLVANGLAQYKVPSNGKRTDFSIVPLQKKAPSSKLTDMNAMISRMKLSEMMGFYQQDGLVIPRKAGLLKGTRQLIAGQKRRFTGKAQRNKIEDIEAYARAIIQQGEKLSNPASVYVVVYQDRAPEQPGHAALVIGGKGINGKKPLYVSHLGLGESVLSKIKAVFPGSSTKATSHEFRQDCVQFGMPDFVVELKGMDRDEMVHYLESVRDKGYHLTSHNCATKVGNLLLAGLPEENRKNIHKPNSFWTPYDITVMAQQIWRQQQIDSYG</sequence>
<evidence type="ECO:0000313" key="3">
    <source>
        <dbReference type="Proteomes" id="UP001549366"/>
    </source>
</evidence>
<evidence type="ECO:0000313" key="2">
    <source>
        <dbReference type="EMBL" id="MET4758697.1"/>
    </source>
</evidence>
<feature type="region of interest" description="Disordered" evidence="1">
    <location>
        <begin position="1"/>
        <end position="34"/>
    </location>
</feature>